<dbReference type="PANTHER" id="PTHR43806:SF11">
    <property type="entry name" value="CEREVISIN-RELATED"/>
    <property type="match status" value="1"/>
</dbReference>
<evidence type="ECO:0000259" key="14">
    <source>
        <dbReference type="Pfam" id="PF00082"/>
    </source>
</evidence>
<dbReference type="InterPro" id="IPR023834">
    <property type="entry name" value="T7SS_pept_S8A_mycosin"/>
</dbReference>
<feature type="transmembrane region" description="Helical" evidence="12">
    <location>
        <begin position="345"/>
        <end position="366"/>
    </location>
</feature>
<keyword evidence="5 12" id="KW-0812">Transmembrane</keyword>
<feature type="active site" description="Charge relay system" evidence="10">
    <location>
        <position position="245"/>
    </location>
</feature>
<keyword evidence="13" id="KW-0732">Signal</keyword>
<accession>A0A4Q7ZHH4</accession>
<feature type="active site" description="Charge relay system" evidence="10">
    <location>
        <position position="93"/>
    </location>
</feature>
<dbReference type="GO" id="GO:0004252">
    <property type="term" value="F:serine-type endopeptidase activity"/>
    <property type="evidence" value="ECO:0007669"/>
    <property type="project" value="UniProtKB-UniRule"/>
</dbReference>
<dbReference type="Proteomes" id="UP000292564">
    <property type="component" value="Unassembled WGS sequence"/>
</dbReference>
<dbReference type="SUPFAM" id="SSF52743">
    <property type="entry name" value="Subtilisin-like"/>
    <property type="match status" value="1"/>
</dbReference>
<evidence type="ECO:0000256" key="12">
    <source>
        <dbReference type="SAM" id="Phobius"/>
    </source>
</evidence>
<keyword evidence="8 12" id="KW-1133">Transmembrane helix</keyword>
<feature type="signal peptide" evidence="13">
    <location>
        <begin position="1"/>
        <end position="27"/>
    </location>
</feature>
<evidence type="ECO:0000256" key="5">
    <source>
        <dbReference type="ARBA" id="ARBA00022692"/>
    </source>
</evidence>
<dbReference type="InterPro" id="IPR036852">
    <property type="entry name" value="Peptidase_S8/S53_dom_sf"/>
</dbReference>
<evidence type="ECO:0000256" key="3">
    <source>
        <dbReference type="ARBA" id="ARBA00022475"/>
    </source>
</evidence>
<dbReference type="InterPro" id="IPR050131">
    <property type="entry name" value="Peptidase_S8_subtilisin-like"/>
</dbReference>
<dbReference type="PROSITE" id="PS00136">
    <property type="entry name" value="SUBTILASE_ASP"/>
    <property type="match status" value="1"/>
</dbReference>
<dbReference type="GO" id="GO:0005886">
    <property type="term" value="C:plasma membrane"/>
    <property type="evidence" value="ECO:0007669"/>
    <property type="project" value="UniProtKB-SubCell"/>
</dbReference>
<dbReference type="PRINTS" id="PR00723">
    <property type="entry name" value="SUBTILISIN"/>
</dbReference>
<feature type="domain" description="Peptidase S8/S53" evidence="14">
    <location>
        <begin position="51"/>
        <end position="293"/>
    </location>
</feature>
<dbReference type="InterPro" id="IPR000209">
    <property type="entry name" value="Peptidase_S8/S53_dom"/>
</dbReference>
<dbReference type="AlphaFoldDB" id="A0A4Q7ZHH4"/>
<name>A0A4Q7ZHH4_9ACTN</name>
<evidence type="ECO:0000256" key="9">
    <source>
        <dbReference type="ARBA" id="ARBA00023136"/>
    </source>
</evidence>
<comment type="subcellular location">
    <subcellularLocation>
        <location evidence="1">Cell membrane</location>
        <topology evidence="1">Single-pass membrane protein</topology>
    </subcellularLocation>
</comment>
<keyword evidence="3" id="KW-1003">Cell membrane</keyword>
<evidence type="ECO:0000256" key="13">
    <source>
        <dbReference type="SAM" id="SignalP"/>
    </source>
</evidence>
<dbReference type="InterPro" id="IPR015500">
    <property type="entry name" value="Peptidase_S8_subtilisin-rel"/>
</dbReference>
<keyword evidence="6 10" id="KW-0378">Hydrolase</keyword>
<dbReference type="Pfam" id="PF00082">
    <property type="entry name" value="Peptidase_S8"/>
    <property type="match status" value="1"/>
</dbReference>
<comment type="caution">
    <text evidence="15">The sequence shown here is derived from an EMBL/GenBank/DDBJ whole genome shotgun (WGS) entry which is preliminary data.</text>
</comment>
<gene>
    <name evidence="15" type="ORF">EV385_2014</name>
</gene>
<proteinExistence type="inferred from homology"/>
<dbReference type="PANTHER" id="PTHR43806">
    <property type="entry name" value="PEPTIDASE S8"/>
    <property type="match status" value="1"/>
</dbReference>
<feature type="chain" id="PRO_5020964750" evidence="13">
    <location>
        <begin position="28"/>
        <end position="371"/>
    </location>
</feature>
<organism evidence="15 16">
    <name type="scientific">Krasilnikovia cinnamomea</name>
    <dbReference type="NCBI Taxonomy" id="349313"/>
    <lineage>
        <taxon>Bacteria</taxon>
        <taxon>Bacillati</taxon>
        <taxon>Actinomycetota</taxon>
        <taxon>Actinomycetes</taxon>
        <taxon>Micromonosporales</taxon>
        <taxon>Micromonosporaceae</taxon>
        <taxon>Krasilnikovia</taxon>
    </lineage>
</organism>
<evidence type="ECO:0000256" key="7">
    <source>
        <dbReference type="ARBA" id="ARBA00022825"/>
    </source>
</evidence>
<dbReference type="Gene3D" id="3.40.50.200">
    <property type="entry name" value="Peptidase S8/S53 domain"/>
    <property type="match status" value="1"/>
</dbReference>
<comment type="similarity">
    <text evidence="2 10">Belongs to the peptidase S8 family.</text>
</comment>
<evidence type="ECO:0000256" key="1">
    <source>
        <dbReference type="ARBA" id="ARBA00004162"/>
    </source>
</evidence>
<evidence type="ECO:0000256" key="6">
    <source>
        <dbReference type="ARBA" id="ARBA00022801"/>
    </source>
</evidence>
<dbReference type="InterPro" id="IPR023827">
    <property type="entry name" value="Peptidase_S8_Asp-AS"/>
</dbReference>
<sequence>MIRRTFAAAAAMVASASIATIGSPALADNTRDKQWHLQYLRIAEAHRISTGRGVTVAVIDSGVSDHRDLSGSVLSGKDFTNARGSGRTDVDGHGTAMAGDIAAHGKDGSGALGIAPESKILPIRVLTTGRFSRGLGPAISWAIAHGADVINISLGGGATPDLFSALAAAEKANVVVVASAGNRPESHGITSPAFVPSVLAVGAVDRDGKRAPVSATGPALDLMAPGTDIMSTSTNNRYATGTGTSDSAAIVSGAVALIRSKYPALSAREVVARLESTAADKGAPGVDPEYGHGVIDIVAALSTDAPTPTDEPSPSAPVDNTQQAGASTSTNVTASPENQPARSTALVVSCAAALAALGGLAAFVLVRRRRQ</sequence>
<evidence type="ECO:0000313" key="15">
    <source>
        <dbReference type="EMBL" id="RZU50248.1"/>
    </source>
</evidence>
<evidence type="ECO:0000256" key="2">
    <source>
        <dbReference type="ARBA" id="ARBA00011073"/>
    </source>
</evidence>
<dbReference type="NCBIfam" id="TIGR03921">
    <property type="entry name" value="T7SS_mycosin"/>
    <property type="match status" value="1"/>
</dbReference>
<dbReference type="PROSITE" id="PS51892">
    <property type="entry name" value="SUBTILASE"/>
    <property type="match status" value="1"/>
</dbReference>
<evidence type="ECO:0000313" key="16">
    <source>
        <dbReference type="Proteomes" id="UP000292564"/>
    </source>
</evidence>
<keyword evidence="4 10" id="KW-0645">Protease</keyword>
<feature type="active site" description="Charge relay system" evidence="10">
    <location>
        <position position="60"/>
    </location>
</feature>
<evidence type="ECO:0000256" key="11">
    <source>
        <dbReference type="SAM" id="MobiDB-lite"/>
    </source>
</evidence>
<feature type="compositionally biased region" description="Polar residues" evidence="11">
    <location>
        <begin position="316"/>
        <end position="338"/>
    </location>
</feature>
<keyword evidence="9 12" id="KW-0472">Membrane</keyword>
<keyword evidence="7 10" id="KW-0720">Serine protease</keyword>
<evidence type="ECO:0000256" key="10">
    <source>
        <dbReference type="PROSITE-ProRule" id="PRU01240"/>
    </source>
</evidence>
<reference evidence="15 16" key="1">
    <citation type="submission" date="2019-02" db="EMBL/GenBank/DDBJ databases">
        <title>Sequencing the genomes of 1000 actinobacteria strains.</title>
        <authorList>
            <person name="Klenk H.-P."/>
        </authorList>
    </citation>
    <scope>NUCLEOTIDE SEQUENCE [LARGE SCALE GENOMIC DNA]</scope>
    <source>
        <strain evidence="15 16">DSM 45162</strain>
    </source>
</reference>
<dbReference type="GO" id="GO:0006508">
    <property type="term" value="P:proteolysis"/>
    <property type="evidence" value="ECO:0007669"/>
    <property type="project" value="UniProtKB-KW"/>
</dbReference>
<keyword evidence="16" id="KW-1185">Reference proteome</keyword>
<evidence type="ECO:0000256" key="8">
    <source>
        <dbReference type="ARBA" id="ARBA00022989"/>
    </source>
</evidence>
<protein>
    <submittedName>
        <fullName evidence="15">Type VII secretion-associated serine protease mycosin</fullName>
    </submittedName>
</protein>
<dbReference type="EMBL" id="SHKY01000001">
    <property type="protein sequence ID" value="RZU50248.1"/>
    <property type="molecule type" value="Genomic_DNA"/>
</dbReference>
<evidence type="ECO:0000256" key="4">
    <source>
        <dbReference type="ARBA" id="ARBA00022670"/>
    </source>
</evidence>
<feature type="region of interest" description="Disordered" evidence="11">
    <location>
        <begin position="304"/>
        <end position="338"/>
    </location>
</feature>